<gene>
    <name evidence="4" type="ORF">IBLFYP30_00561</name>
</gene>
<proteinExistence type="predicted"/>
<dbReference type="PANTHER" id="PTHR40032:SF1">
    <property type="entry name" value="EXPORTED PROTEIN"/>
    <property type="match status" value="1"/>
</dbReference>
<feature type="transmembrane region" description="Helical" evidence="2">
    <location>
        <begin position="7"/>
        <end position="24"/>
    </location>
</feature>
<sequence length="435" mass="51177">MIEYKKIYRIFLVITLFTVGMNSIDNNYIYAQNKNIYQNELEADNQNKQKNTGTKNKTNDKTNNEKTKQDEKNSNTRQDKINNQNIDAEDGYKKNKSMNEEQDISKQYEVYLKNLFDYRNKAIMDHNEEILKKIYDTDIKFGLWAYEHEMKKMQYLKNWSDKQGVVFDEIDAKVKINKMREREKNLYGIICTVCTKYKYYYENQPDIKNEFQIGTQHYLHVRVEDDRYVITKEWYTDPFADSLNLEHINSKEIKSYILSQGQVQFDLSDRQKKAVDYAHKYCGAATNVDDKIYLINPNYKDFNSDGGDCANFASQIMYESGTFSKNPTWNYENGAATKAWVNAQGFKNYLVYSGRGYYLAKGSYEEVYKEAYKLRPGDIVGYEKNGRITHVSTVTGLDSRGYPLVTCHNTDRLLVPWDLGWSDKKIGFHLIKVNY</sequence>
<feature type="compositionally biased region" description="Basic and acidic residues" evidence="1">
    <location>
        <begin position="90"/>
        <end position="100"/>
    </location>
</feature>
<dbReference type="InterPro" id="IPR024301">
    <property type="entry name" value="Amidase_6"/>
</dbReference>
<organism evidence="4">
    <name type="scientific">Intestinibacter bartlettii</name>
    <dbReference type="NCBI Taxonomy" id="261299"/>
    <lineage>
        <taxon>Bacteria</taxon>
        <taxon>Bacillati</taxon>
        <taxon>Bacillota</taxon>
        <taxon>Clostridia</taxon>
        <taxon>Peptostreptococcales</taxon>
        <taxon>Peptostreptococcaceae</taxon>
        <taxon>Intestinibacter</taxon>
    </lineage>
</organism>
<keyword evidence="2" id="KW-0472">Membrane</keyword>
<protein>
    <submittedName>
        <fullName evidence="4">Amidase domain protein</fullName>
    </submittedName>
</protein>
<dbReference type="EMBL" id="CACRUE010000045">
    <property type="protein sequence ID" value="VYU55360.1"/>
    <property type="molecule type" value="Genomic_DNA"/>
</dbReference>
<feature type="compositionally biased region" description="Low complexity" evidence="1">
    <location>
        <begin position="44"/>
        <end position="56"/>
    </location>
</feature>
<evidence type="ECO:0000313" key="4">
    <source>
        <dbReference type="EMBL" id="VYU55360.1"/>
    </source>
</evidence>
<name>A0A6N3FTJ4_9FIRM</name>
<accession>A0A6N3FTJ4</accession>
<keyword evidence="2" id="KW-0812">Transmembrane</keyword>
<dbReference type="PANTHER" id="PTHR40032">
    <property type="entry name" value="EXPORTED PROTEIN-RELATED"/>
    <property type="match status" value="1"/>
</dbReference>
<feature type="compositionally biased region" description="Basic and acidic residues" evidence="1">
    <location>
        <begin position="57"/>
        <end position="80"/>
    </location>
</feature>
<evidence type="ECO:0000259" key="3">
    <source>
        <dbReference type="Pfam" id="PF12671"/>
    </source>
</evidence>
<dbReference type="AlphaFoldDB" id="A0A6N3FTJ4"/>
<feature type="domain" description="Putative amidase" evidence="3">
    <location>
        <begin position="270"/>
        <end position="431"/>
    </location>
</feature>
<dbReference type="Pfam" id="PF12671">
    <property type="entry name" value="Amidase_6"/>
    <property type="match status" value="1"/>
</dbReference>
<evidence type="ECO:0000256" key="2">
    <source>
        <dbReference type="SAM" id="Phobius"/>
    </source>
</evidence>
<feature type="region of interest" description="Disordered" evidence="1">
    <location>
        <begin position="43"/>
        <end position="100"/>
    </location>
</feature>
<reference evidence="4" key="1">
    <citation type="submission" date="2019-11" db="EMBL/GenBank/DDBJ databases">
        <authorList>
            <person name="Feng L."/>
        </authorList>
    </citation>
    <scope>NUCLEOTIDE SEQUENCE</scope>
    <source>
        <strain evidence="4">IbartlettiiLFYP30</strain>
    </source>
</reference>
<evidence type="ECO:0000256" key="1">
    <source>
        <dbReference type="SAM" id="MobiDB-lite"/>
    </source>
</evidence>
<keyword evidence="2" id="KW-1133">Transmembrane helix</keyword>